<dbReference type="InterPro" id="IPR014017">
    <property type="entry name" value="DNA_helicase_UvrD-like_C"/>
</dbReference>
<keyword evidence="13" id="KW-1185">Reference proteome</keyword>
<evidence type="ECO:0000256" key="10">
    <source>
        <dbReference type="PROSITE-ProRule" id="PRU00560"/>
    </source>
</evidence>
<dbReference type="RefSeq" id="WP_260785036.1">
    <property type="nucleotide sequence ID" value="NZ_JAOCQI010000003.1"/>
</dbReference>
<dbReference type="Gene3D" id="3.40.50.300">
    <property type="entry name" value="P-loop containing nucleotide triphosphate hydrolases"/>
    <property type="match status" value="3"/>
</dbReference>
<dbReference type="Gene3D" id="1.10.10.160">
    <property type="match status" value="1"/>
</dbReference>
<dbReference type="InterPro" id="IPR000212">
    <property type="entry name" value="DNA_helicase_UvrD/REP"/>
</dbReference>
<keyword evidence="5 10" id="KW-0067">ATP-binding</keyword>
<evidence type="ECO:0000256" key="4">
    <source>
        <dbReference type="ARBA" id="ARBA00022806"/>
    </source>
</evidence>
<dbReference type="PANTHER" id="PTHR11070">
    <property type="entry name" value="UVRD / RECB / PCRA DNA HELICASE FAMILY MEMBER"/>
    <property type="match status" value="1"/>
</dbReference>
<feature type="binding site" evidence="10">
    <location>
        <begin position="25"/>
        <end position="32"/>
    </location>
    <ligand>
        <name>ATP</name>
        <dbReference type="ChEBI" id="CHEBI:30616"/>
    </ligand>
</feature>
<comment type="similarity">
    <text evidence="1">Belongs to the helicase family. UvrD subfamily.</text>
</comment>
<dbReference type="InterPro" id="IPR013986">
    <property type="entry name" value="DExx_box_DNA_helicase_dom_sf"/>
</dbReference>
<proteinExistence type="inferred from homology"/>
<comment type="caution">
    <text evidence="12">The sequence shown here is derived from an EMBL/GenBank/DDBJ whole genome shotgun (WGS) entry which is preliminary data.</text>
</comment>
<keyword evidence="3 10" id="KW-0378">Hydrolase</keyword>
<evidence type="ECO:0000256" key="2">
    <source>
        <dbReference type="ARBA" id="ARBA00022741"/>
    </source>
</evidence>
<dbReference type="PROSITE" id="PS51198">
    <property type="entry name" value="UVRD_HELICASE_ATP_BIND"/>
    <property type="match status" value="1"/>
</dbReference>
<organism evidence="12 13">
    <name type="scientific">Ralstonia mojiangensis</name>
    <dbReference type="NCBI Taxonomy" id="2953895"/>
    <lineage>
        <taxon>Bacteria</taxon>
        <taxon>Pseudomonadati</taxon>
        <taxon>Pseudomonadota</taxon>
        <taxon>Betaproteobacteria</taxon>
        <taxon>Burkholderiales</taxon>
        <taxon>Burkholderiaceae</taxon>
        <taxon>Ralstonia</taxon>
    </lineage>
</organism>
<dbReference type="Gene3D" id="1.10.486.10">
    <property type="entry name" value="PCRA, domain 4"/>
    <property type="match status" value="1"/>
</dbReference>
<sequence length="601" mass="66171">MKISNHTPEQLKIITTTAPRVVVSAVAGSGKTKTLCARVRRLLNAGVPIADIVVLTFSTTAVNVLKKRLPAGVLVKTFHAFGYDIVKKAAGPVKLKPGKLTEERKATLLSAALFACPKACRSIQQKTNRSLNTKSEQKRLLAFFDQCNGSDEVAARLVKDDESGFACYAEVLAELRTVRRVYDKRMERAGAIDFPTMLTRATSVLSSVSLPFKHLLVDEAQDMTAAQMRLLARLADRIPNVMVFGDPRQTIYGFMGGTANNLHNVLRGAVTLPLSRSFRLTKENAALANAILRGDHPAVGTRHGATPSLTRCASAIAQEDAVVDLVRKLKSKGVAGDQVAILARTKAQIRLVEKALLTAGFETHPVYRPHEPAHTDQLLDMLALVQKCIATAMAGKKPNRKWRARRLGEITGKTVPENIAQDCLRMLKKAARTPSFEGRYAWAVRIYMRLMRAPGKTVTNIAAELNRWQPITRKFKTVQALRTHVEELRAQTPITLSSIHRAKGDEWDHVIVLGVTNGSIPFYRDLKRGDTAEERRLFYVAVTRAREQVHLFHAPVHHAPSGQNFSLPSSFLTPNVLTAVQPTGGRKPPAIRAGRYVAQAL</sequence>
<accession>A0ABT2LDN1</accession>
<evidence type="ECO:0000256" key="8">
    <source>
        <dbReference type="ARBA" id="ARBA00034808"/>
    </source>
</evidence>
<protein>
    <recommendedName>
        <fullName evidence="8">DNA 3'-5' helicase</fullName>
        <ecNumber evidence="8">5.6.2.4</ecNumber>
    </recommendedName>
</protein>
<dbReference type="InterPro" id="IPR014016">
    <property type="entry name" value="UvrD-like_ATP-bd"/>
</dbReference>
<evidence type="ECO:0000259" key="11">
    <source>
        <dbReference type="PROSITE" id="PS51198"/>
    </source>
</evidence>
<dbReference type="EC" id="5.6.2.4" evidence="8"/>
<evidence type="ECO:0000256" key="3">
    <source>
        <dbReference type="ARBA" id="ARBA00022801"/>
    </source>
</evidence>
<evidence type="ECO:0000313" key="13">
    <source>
        <dbReference type="Proteomes" id="UP001164420"/>
    </source>
</evidence>
<evidence type="ECO:0000256" key="7">
    <source>
        <dbReference type="ARBA" id="ARBA00034617"/>
    </source>
</evidence>
<evidence type="ECO:0000256" key="1">
    <source>
        <dbReference type="ARBA" id="ARBA00009922"/>
    </source>
</evidence>
<comment type="catalytic activity">
    <reaction evidence="9">
        <text>ATP + H2O = ADP + phosphate + H(+)</text>
        <dbReference type="Rhea" id="RHEA:13065"/>
        <dbReference type="ChEBI" id="CHEBI:15377"/>
        <dbReference type="ChEBI" id="CHEBI:15378"/>
        <dbReference type="ChEBI" id="CHEBI:30616"/>
        <dbReference type="ChEBI" id="CHEBI:43474"/>
        <dbReference type="ChEBI" id="CHEBI:456216"/>
        <dbReference type="EC" id="5.6.2.4"/>
    </reaction>
</comment>
<dbReference type="Pfam" id="PF13361">
    <property type="entry name" value="UvrD_C"/>
    <property type="match status" value="1"/>
</dbReference>
<evidence type="ECO:0000256" key="5">
    <source>
        <dbReference type="ARBA" id="ARBA00022840"/>
    </source>
</evidence>
<evidence type="ECO:0000313" key="12">
    <source>
        <dbReference type="EMBL" id="MCT7313289.1"/>
    </source>
</evidence>
<name>A0ABT2LDN1_9RALS</name>
<keyword evidence="4 10" id="KW-0347">Helicase</keyword>
<comment type="catalytic activity">
    <reaction evidence="7">
        <text>Couples ATP hydrolysis with the unwinding of duplex DNA by translocating in the 3'-5' direction.</text>
        <dbReference type="EC" id="5.6.2.4"/>
    </reaction>
</comment>
<dbReference type="PANTHER" id="PTHR11070:SF30">
    <property type="entry name" value="F-BOX DNA HELICASE 1"/>
    <property type="match status" value="1"/>
</dbReference>
<keyword evidence="6" id="KW-0413">Isomerase</keyword>
<dbReference type="SUPFAM" id="SSF52540">
    <property type="entry name" value="P-loop containing nucleoside triphosphate hydrolases"/>
    <property type="match status" value="1"/>
</dbReference>
<dbReference type="GO" id="GO:0004386">
    <property type="term" value="F:helicase activity"/>
    <property type="evidence" value="ECO:0007669"/>
    <property type="project" value="UniProtKB-KW"/>
</dbReference>
<feature type="domain" description="UvrD-like helicase ATP-binding" evidence="11">
    <location>
        <begin position="4"/>
        <end position="281"/>
    </location>
</feature>
<evidence type="ECO:0000256" key="6">
    <source>
        <dbReference type="ARBA" id="ARBA00023235"/>
    </source>
</evidence>
<gene>
    <name evidence="12" type="ORF">N5J06_20130</name>
</gene>
<dbReference type="InterPro" id="IPR027417">
    <property type="entry name" value="P-loop_NTPase"/>
</dbReference>
<dbReference type="EMBL" id="JAOCQI010000003">
    <property type="protein sequence ID" value="MCT7313289.1"/>
    <property type="molecule type" value="Genomic_DNA"/>
</dbReference>
<dbReference type="Proteomes" id="UP001164420">
    <property type="component" value="Unassembled WGS sequence"/>
</dbReference>
<dbReference type="Pfam" id="PF00580">
    <property type="entry name" value="UvrD-helicase"/>
    <property type="match status" value="1"/>
</dbReference>
<evidence type="ECO:0000256" key="9">
    <source>
        <dbReference type="ARBA" id="ARBA00048988"/>
    </source>
</evidence>
<keyword evidence="2 10" id="KW-0547">Nucleotide-binding</keyword>
<reference evidence="12 13" key="1">
    <citation type="journal article" date="2023" name="Front. Microbiol.">
        <title>Ralstonia chuxiongensis sp. nov., Ralstonia mojiangensis sp. nov., and Ralstonia soli sp. nov., isolated from tobacco fields, are three novel species in the family Burkholderiaceae.</title>
        <authorList>
            <person name="Lu C.H."/>
            <person name="Zhang Y.Y."/>
            <person name="Jiang N."/>
            <person name="Chen W."/>
            <person name="Shao X."/>
            <person name="Zhao Z.M."/>
            <person name="Lu W.L."/>
            <person name="Hu X."/>
            <person name="Xi Y.X."/>
            <person name="Zou S.Y."/>
            <person name="Wei Q.J."/>
            <person name="Lin Z.L."/>
            <person name="Gong L."/>
            <person name="Gai X.T."/>
            <person name="Zhang L.Q."/>
            <person name="Li J.Y."/>
            <person name="Jin Y."/>
            <person name="Xia Z.Y."/>
        </authorList>
    </citation>
    <scope>NUCLEOTIDE SEQUENCE [LARGE SCALE GENOMIC DNA]</scope>
    <source>
        <strain evidence="12 13">22TCJT01-1</strain>
    </source>
</reference>